<name>A0A0D9Y3J1_9ORYZ</name>
<proteinExistence type="predicted"/>
<reference evidence="1" key="2">
    <citation type="submission" date="2015-04" db="UniProtKB">
        <authorList>
            <consortium name="EnsemblPlants"/>
        </authorList>
    </citation>
    <scope>IDENTIFICATION</scope>
</reference>
<dbReference type="Pfam" id="PF07893">
    <property type="entry name" value="DUF1668"/>
    <property type="match status" value="2"/>
</dbReference>
<dbReference type="HOGENOM" id="CLU_1477339_0_0_1"/>
<keyword evidence="2" id="KW-1185">Reference proteome</keyword>
<accession>A0A0D9Y3J1</accession>
<dbReference type="PANTHER" id="PTHR33085">
    <property type="entry name" value="OS12G0113100 PROTEIN-RELATED"/>
    <property type="match status" value="1"/>
</dbReference>
<organism evidence="1">
    <name type="scientific">Oryza glumipatula</name>
    <dbReference type="NCBI Taxonomy" id="40148"/>
    <lineage>
        <taxon>Eukaryota</taxon>
        <taxon>Viridiplantae</taxon>
        <taxon>Streptophyta</taxon>
        <taxon>Embryophyta</taxon>
        <taxon>Tracheophyta</taxon>
        <taxon>Spermatophyta</taxon>
        <taxon>Magnoliopsida</taxon>
        <taxon>Liliopsida</taxon>
        <taxon>Poales</taxon>
        <taxon>Poaceae</taxon>
        <taxon>BOP clade</taxon>
        <taxon>Oryzoideae</taxon>
        <taxon>Oryzeae</taxon>
        <taxon>Oryzinae</taxon>
        <taxon>Oryza</taxon>
    </lineage>
</organism>
<reference evidence="1" key="3">
    <citation type="submission" date="2018-05" db="EMBL/GenBank/DDBJ databases">
        <title>OgluRS3 (Oryza glumaepatula Reference Sequence Version 3).</title>
        <authorList>
            <person name="Zhang J."/>
            <person name="Kudrna D."/>
            <person name="Lee S."/>
            <person name="Talag J."/>
            <person name="Welchert J."/>
            <person name="Wing R.A."/>
        </authorList>
    </citation>
    <scope>NUCLEOTIDE SEQUENCE [LARGE SCALE GENOMIC DNA]</scope>
</reference>
<dbReference type="Proteomes" id="UP000026961">
    <property type="component" value="Chromosome 1"/>
</dbReference>
<dbReference type="EnsemblPlants" id="OGLUM01G04160.1">
    <property type="protein sequence ID" value="OGLUM01G04160.1"/>
    <property type="gene ID" value="OGLUM01G04160"/>
</dbReference>
<sequence length="183" mass="20722">MKGKNRFTTTPILVVGTLVYSENPRSWEEEVNRCWSWHPKPPPPYVNSVRYDCSSGGEIIAYVVVGGSHILHILLRHGELRVEQGRRLGAAVLRRRRDEYVPEHGLWFGFSASDHGVLGAWDLSSTVVKQQQQPPVAPRVLREGFSVPEVFDSRVMDLGAGNLCVAKLFEFEKTRRETCDQGY</sequence>
<dbReference type="InterPro" id="IPR012871">
    <property type="entry name" value="DUF1668_ORYSA"/>
</dbReference>
<dbReference type="AlphaFoldDB" id="A0A0D9Y3J1"/>
<dbReference type="STRING" id="40148.A0A0D9Y3J1"/>
<dbReference type="Gramene" id="OGLUM01G04160.1">
    <property type="protein sequence ID" value="OGLUM01G04160.1"/>
    <property type="gene ID" value="OGLUM01G04160"/>
</dbReference>
<protein>
    <submittedName>
        <fullName evidence="1">Uncharacterized protein</fullName>
    </submittedName>
</protein>
<reference evidence="1" key="1">
    <citation type="submission" date="2013-08" db="EMBL/GenBank/DDBJ databases">
        <title>Oryza genome evolution.</title>
        <authorList>
            <person name="Wing R.A."/>
            <person name="Panaud O."/>
            <person name="Oliveira A.C."/>
        </authorList>
    </citation>
    <scope>NUCLEOTIDE SEQUENCE</scope>
</reference>
<evidence type="ECO:0000313" key="2">
    <source>
        <dbReference type="Proteomes" id="UP000026961"/>
    </source>
</evidence>
<evidence type="ECO:0000313" key="1">
    <source>
        <dbReference type="EnsemblPlants" id="OGLUM01G04160.1"/>
    </source>
</evidence>
<dbReference type="PANTHER" id="PTHR33085:SF135">
    <property type="entry name" value="OS02G0146900 PROTEIN"/>
    <property type="match status" value="1"/>
</dbReference>